<evidence type="ECO:0000256" key="4">
    <source>
        <dbReference type="ARBA" id="ARBA00023717"/>
    </source>
</evidence>
<protein>
    <submittedName>
        <fullName evidence="5">Enoyl-CoA hydratase/carnithine racemase</fullName>
    </submittedName>
</protein>
<dbReference type="SUPFAM" id="SSF52096">
    <property type="entry name" value="ClpP/crotonase"/>
    <property type="match status" value="1"/>
</dbReference>
<dbReference type="EMBL" id="JACGWT010000002">
    <property type="protein sequence ID" value="MBA8793390.1"/>
    <property type="molecule type" value="Genomic_DNA"/>
</dbReference>
<comment type="caution">
    <text evidence="5">The sequence shown here is derived from an EMBL/GenBank/DDBJ whole genome shotgun (WGS) entry which is preliminary data.</text>
</comment>
<evidence type="ECO:0000256" key="3">
    <source>
        <dbReference type="ARBA" id="ARBA00023709"/>
    </source>
</evidence>
<name>A0A7W3IQK7_9ACTN</name>
<proteinExistence type="inferred from homology"/>
<dbReference type="InterPro" id="IPR029045">
    <property type="entry name" value="ClpP/crotonase-like_dom_sf"/>
</dbReference>
<evidence type="ECO:0000256" key="2">
    <source>
        <dbReference type="ARBA" id="ARBA00023239"/>
    </source>
</evidence>
<dbReference type="RefSeq" id="WP_182559025.1">
    <property type="nucleotide sequence ID" value="NZ_JACGWT010000002.1"/>
</dbReference>
<comment type="similarity">
    <text evidence="1">Belongs to the enoyl-CoA hydratase/isomerase family.</text>
</comment>
<evidence type="ECO:0000313" key="5">
    <source>
        <dbReference type="EMBL" id="MBA8793390.1"/>
    </source>
</evidence>
<keyword evidence="2" id="KW-0456">Lyase</keyword>
<dbReference type="AlphaFoldDB" id="A0A7W3IQK7"/>
<evidence type="ECO:0000313" key="6">
    <source>
        <dbReference type="Proteomes" id="UP000523079"/>
    </source>
</evidence>
<dbReference type="GO" id="GO:0004300">
    <property type="term" value="F:enoyl-CoA hydratase activity"/>
    <property type="evidence" value="ECO:0007669"/>
    <property type="project" value="UniProtKB-EC"/>
</dbReference>
<dbReference type="InterPro" id="IPR001753">
    <property type="entry name" value="Enoyl-CoA_hydra/iso"/>
</dbReference>
<reference evidence="5 6" key="1">
    <citation type="submission" date="2020-07" db="EMBL/GenBank/DDBJ databases">
        <title>Sequencing the genomes of 1000 actinobacteria strains.</title>
        <authorList>
            <person name="Klenk H.-P."/>
        </authorList>
    </citation>
    <scope>NUCLEOTIDE SEQUENCE [LARGE SCALE GENOMIC DNA]</scope>
    <source>
        <strain evidence="5 6">DSM 100723</strain>
    </source>
</reference>
<dbReference type="InterPro" id="IPR014748">
    <property type="entry name" value="Enoyl-CoA_hydra_C"/>
</dbReference>
<comment type="catalytic activity">
    <reaction evidence="3">
        <text>a (3S)-3-hydroxyacyl-CoA = a (2E)-enoyl-CoA + H2O</text>
        <dbReference type="Rhea" id="RHEA:16105"/>
        <dbReference type="ChEBI" id="CHEBI:15377"/>
        <dbReference type="ChEBI" id="CHEBI:57318"/>
        <dbReference type="ChEBI" id="CHEBI:58856"/>
        <dbReference type="EC" id="4.2.1.17"/>
    </reaction>
</comment>
<organism evidence="5 6">
    <name type="scientific">Microlunatus kandeliicorticis</name>
    <dbReference type="NCBI Taxonomy" id="1759536"/>
    <lineage>
        <taxon>Bacteria</taxon>
        <taxon>Bacillati</taxon>
        <taxon>Actinomycetota</taxon>
        <taxon>Actinomycetes</taxon>
        <taxon>Propionibacteriales</taxon>
        <taxon>Propionibacteriaceae</taxon>
        <taxon>Microlunatus</taxon>
    </lineage>
</organism>
<dbReference type="PANTHER" id="PTHR11941">
    <property type="entry name" value="ENOYL-COA HYDRATASE-RELATED"/>
    <property type="match status" value="1"/>
</dbReference>
<gene>
    <name evidence="5" type="ORF">FHX74_000995</name>
</gene>
<dbReference type="CDD" id="cd06558">
    <property type="entry name" value="crotonase-like"/>
    <property type="match status" value="1"/>
</dbReference>
<dbReference type="Gene3D" id="1.10.12.10">
    <property type="entry name" value="Lyase 2-enoyl-coa Hydratase, Chain A, domain 2"/>
    <property type="match status" value="1"/>
</dbReference>
<comment type="catalytic activity">
    <reaction evidence="4">
        <text>a 4-saturated-(3S)-3-hydroxyacyl-CoA = a (3E)-enoyl-CoA + H2O</text>
        <dbReference type="Rhea" id="RHEA:20724"/>
        <dbReference type="ChEBI" id="CHEBI:15377"/>
        <dbReference type="ChEBI" id="CHEBI:58521"/>
        <dbReference type="ChEBI" id="CHEBI:137480"/>
        <dbReference type="EC" id="4.2.1.17"/>
    </reaction>
</comment>
<keyword evidence="6" id="KW-1185">Reference proteome</keyword>
<dbReference type="Gene3D" id="3.90.226.10">
    <property type="entry name" value="2-enoyl-CoA Hydratase, Chain A, domain 1"/>
    <property type="match status" value="1"/>
</dbReference>
<evidence type="ECO:0000256" key="1">
    <source>
        <dbReference type="ARBA" id="ARBA00005254"/>
    </source>
</evidence>
<dbReference type="Pfam" id="PF00378">
    <property type="entry name" value="ECH_1"/>
    <property type="match status" value="1"/>
</dbReference>
<accession>A0A7W3IQK7</accession>
<dbReference type="GO" id="GO:0006635">
    <property type="term" value="P:fatty acid beta-oxidation"/>
    <property type="evidence" value="ECO:0007669"/>
    <property type="project" value="TreeGrafter"/>
</dbReference>
<sequence length="262" mass="28224">MTDRQLVACAVDDRGVATLTLDDPDTRNALGERMLDQLIARLEQARDDEAVRVVVITSTGDRVFSSGGDLKAFADDRPITEKLAGLDRFPRVFELLAGLGKPSICAANGDVLAGAFGLALACDLVIAREGVRFGCPEITVGVFPFMISALIYRSVPRAVANELMLLGRLMTADEAAHLHIVNAVVPPVRFADVVAGWAGQLASRSPLLMRLGKDALHATRDLGVADALPYLQAQLAIAQTTDDLREGVAAFREHREPRWTGR</sequence>
<dbReference type="Proteomes" id="UP000523079">
    <property type="component" value="Unassembled WGS sequence"/>
</dbReference>
<dbReference type="PANTHER" id="PTHR11941:SF54">
    <property type="entry name" value="ENOYL-COA HYDRATASE, MITOCHONDRIAL"/>
    <property type="match status" value="1"/>
</dbReference>